<dbReference type="InterPro" id="IPR036188">
    <property type="entry name" value="FAD/NAD-bd_sf"/>
</dbReference>
<feature type="transmembrane region" description="Helical" evidence="1">
    <location>
        <begin position="12"/>
        <end position="29"/>
    </location>
</feature>
<proteinExistence type="predicted"/>
<dbReference type="Pfam" id="PF13450">
    <property type="entry name" value="NAD_binding_8"/>
    <property type="match status" value="1"/>
</dbReference>
<organism evidence="2 3">
    <name type="scientific">Cohnella ginsengisoli</name>
    <dbReference type="NCBI Taxonomy" id="425004"/>
    <lineage>
        <taxon>Bacteria</taxon>
        <taxon>Bacillati</taxon>
        <taxon>Bacillota</taxon>
        <taxon>Bacilli</taxon>
        <taxon>Bacillales</taxon>
        <taxon>Paenibacillaceae</taxon>
        <taxon>Cohnella</taxon>
    </lineage>
</organism>
<dbReference type="EMBL" id="JAPDHZ010000006">
    <property type="protein sequence ID" value="MDG0794247.1"/>
    <property type="molecule type" value="Genomic_DNA"/>
</dbReference>
<protein>
    <submittedName>
        <fullName evidence="2">FAD-dependent oxidoreductase</fullName>
    </submittedName>
</protein>
<keyword evidence="3" id="KW-1185">Reference proteome</keyword>
<comment type="caution">
    <text evidence="2">The sequence shown here is derived from an EMBL/GenBank/DDBJ whole genome shotgun (WGS) entry which is preliminary data.</text>
</comment>
<dbReference type="PANTHER" id="PTHR43734:SF1">
    <property type="entry name" value="PHYTOENE DESATURASE"/>
    <property type="match status" value="1"/>
</dbReference>
<dbReference type="Proteomes" id="UP001153387">
    <property type="component" value="Unassembled WGS sequence"/>
</dbReference>
<dbReference type="SUPFAM" id="SSF51905">
    <property type="entry name" value="FAD/NAD(P)-binding domain"/>
    <property type="match status" value="1"/>
</dbReference>
<keyword evidence="1" id="KW-0472">Membrane</keyword>
<keyword evidence="1" id="KW-0812">Transmembrane</keyword>
<sequence length="66" mass="6616">MSEIGDQKEWDVVIIGGGVAGLTASIYLARAGRSVLVLDKGAGLGGRAASNEIAESRVNMGGPCAV</sequence>
<reference evidence="2 3" key="1">
    <citation type="submission" date="2022-10" db="EMBL/GenBank/DDBJ databases">
        <title>Comparative genomic analysis of Cohnella hashimotonis sp. nov., isolated from the International Space Station.</title>
        <authorList>
            <person name="Simpson A."/>
            <person name="Venkateswaran K."/>
        </authorList>
    </citation>
    <scope>NUCLEOTIDE SEQUENCE [LARGE SCALE GENOMIC DNA]</scope>
    <source>
        <strain evidence="2 3">DSM 18997</strain>
    </source>
</reference>
<dbReference type="Gene3D" id="3.50.50.60">
    <property type="entry name" value="FAD/NAD(P)-binding domain"/>
    <property type="match status" value="1"/>
</dbReference>
<gene>
    <name evidence="2" type="ORF">OMP38_27985</name>
</gene>
<evidence type="ECO:0000313" key="3">
    <source>
        <dbReference type="Proteomes" id="UP001153387"/>
    </source>
</evidence>
<keyword evidence="1" id="KW-1133">Transmembrane helix</keyword>
<dbReference type="AlphaFoldDB" id="A0A9X4KL65"/>
<evidence type="ECO:0000313" key="2">
    <source>
        <dbReference type="EMBL" id="MDG0794247.1"/>
    </source>
</evidence>
<evidence type="ECO:0000256" key="1">
    <source>
        <dbReference type="SAM" id="Phobius"/>
    </source>
</evidence>
<dbReference type="RefSeq" id="WP_277568005.1">
    <property type="nucleotide sequence ID" value="NZ_JAPDHZ010000006.1"/>
</dbReference>
<dbReference type="PANTHER" id="PTHR43734">
    <property type="entry name" value="PHYTOENE DESATURASE"/>
    <property type="match status" value="1"/>
</dbReference>
<name>A0A9X4KL65_9BACL</name>
<accession>A0A9X4KL65</accession>